<dbReference type="EMBL" id="JP020384">
    <property type="protein sequence ID" value="AES08982.1"/>
    <property type="molecule type" value="mRNA"/>
</dbReference>
<proteinExistence type="evidence at transcript level"/>
<organism evidence="2">
    <name type="scientific">Mustela putorius furo</name>
    <name type="common">European domestic ferret</name>
    <name type="synonym">Mustela furo</name>
    <dbReference type="NCBI Taxonomy" id="9669"/>
    <lineage>
        <taxon>Eukaryota</taxon>
        <taxon>Metazoa</taxon>
        <taxon>Chordata</taxon>
        <taxon>Craniata</taxon>
        <taxon>Vertebrata</taxon>
        <taxon>Euteleostomi</taxon>
        <taxon>Mammalia</taxon>
        <taxon>Eutheria</taxon>
        <taxon>Laurasiatheria</taxon>
        <taxon>Carnivora</taxon>
        <taxon>Caniformia</taxon>
        <taxon>Musteloidea</taxon>
        <taxon>Mustelidae</taxon>
        <taxon>Mustelinae</taxon>
        <taxon>Mustela</taxon>
    </lineage>
</organism>
<feature type="non-terminal residue" evidence="2">
    <location>
        <position position="1"/>
    </location>
</feature>
<accession>G9KVQ3</accession>
<protein>
    <submittedName>
        <fullName evidence="2">Tetratricopeptide repeat domain 26</fullName>
    </submittedName>
</protein>
<feature type="region of interest" description="Disordered" evidence="1">
    <location>
        <begin position="19"/>
        <end position="63"/>
    </location>
</feature>
<evidence type="ECO:0000256" key="1">
    <source>
        <dbReference type="SAM" id="MobiDB-lite"/>
    </source>
</evidence>
<feature type="non-terminal residue" evidence="2">
    <location>
        <position position="78"/>
    </location>
</feature>
<evidence type="ECO:0000313" key="2">
    <source>
        <dbReference type="EMBL" id="AES08982.1"/>
    </source>
</evidence>
<reference evidence="2" key="1">
    <citation type="journal article" date="2013" name="J. Virol.">
        <title>Sequencing, annotation, and characterization of the influenza ferret infectome.</title>
        <authorList>
            <person name="Leon A.J."/>
            <person name="Banner D."/>
            <person name="Xu L."/>
            <person name="Ran L."/>
            <person name="Peng Z."/>
            <person name="Yi K."/>
            <person name="Chen C."/>
            <person name="Xu F."/>
            <person name="Huang J."/>
            <person name="Zhao Z."/>
            <person name="Lin Z."/>
            <person name="Huang S.H."/>
            <person name="Fang Y."/>
            <person name="Kelvin A.A."/>
            <person name="Ross T.M."/>
            <person name="Farooqui A."/>
            <person name="Kelvin D.J."/>
        </authorList>
    </citation>
    <scope>NUCLEOTIDE SEQUENCE</scope>
    <source>
        <tissue evidence="2">Lungs</tissue>
    </source>
</reference>
<sequence length="78" mass="8736">ETKSAVCLPEALRLGLSCLSVPGRGSPNQRQDDALKGQTGCRRGPTAHRQKKEEREEDSETRGTTFAKRFHWSYYPTG</sequence>
<dbReference type="AlphaFoldDB" id="G9KVQ3"/>
<name>G9KVQ3_MUSPF</name>